<dbReference type="InterPro" id="IPR036192">
    <property type="entry name" value="Cell_div_ZapA-like_sf"/>
</dbReference>
<evidence type="ECO:0000313" key="11">
    <source>
        <dbReference type="Proteomes" id="UP000531216"/>
    </source>
</evidence>
<protein>
    <recommendedName>
        <fullName evidence="2">Cell division protein ZapA</fullName>
    </recommendedName>
    <alternativeName>
        <fullName evidence="9">Z ring-associated protein ZapA</fullName>
    </alternativeName>
</protein>
<evidence type="ECO:0000256" key="7">
    <source>
        <dbReference type="ARBA" id="ARBA00024910"/>
    </source>
</evidence>
<evidence type="ECO:0000313" key="10">
    <source>
        <dbReference type="EMBL" id="MBB3934403.1"/>
    </source>
</evidence>
<comment type="caution">
    <text evidence="10">The sequence shown here is derived from an EMBL/GenBank/DDBJ whole genome shotgun (WGS) entry which is preliminary data.</text>
</comment>
<comment type="function">
    <text evidence="7">Activator of cell division through the inhibition of FtsZ GTPase activity, therefore promoting FtsZ assembly into bundles of protofilaments necessary for the formation of the division Z ring. It is recruited early at mid-cell but it is not essential for cell division.</text>
</comment>
<evidence type="ECO:0000256" key="1">
    <source>
        <dbReference type="ARBA" id="ARBA00004496"/>
    </source>
</evidence>
<dbReference type="GO" id="GO:0000917">
    <property type="term" value="P:division septum assembly"/>
    <property type="evidence" value="ECO:0007669"/>
    <property type="project" value="UniProtKB-KW"/>
</dbReference>
<dbReference type="RefSeq" id="WP_090958378.1">
    <property type="nucleotide sequence ID" value="NZ_FOOA01000001.1"/>
</dbReference>
<evidence type="ECO:0000256" key="5">
    <source>
        <dbReference type="ARBA" id="ARBA00023210"/>
    </source>
</evidence>
<sequence>MSQIAVTIDGKTYRMACAEGEEEHLLGLGAGLDARVSQLRGSFGEIGDLRLMVMAALMVADELDEAKGKLAAAHAEITELQEREAQAAGGARAGDARLTEHLLGVSEIVERIAAKLESGRR</sequence>
<dbReference type="EMBL" id="JACIDO010000001">
    <property type="protein sequence ID" value="MBB3934403.1"/>
    <property type="molecule type" value="Genomic_DNA"/>
</dbReference>
<name>A0A7W6BLX3_9HYPH</name>
<keyword evidence="5" id="KW-0717">Septation</keyword>
<dbReference type="SUPFAM" id="SSF102829">
    <property type="entry name" value="Cell division protein ZapA-like"/>
    <property type="match status" value="1"/>
</dbReference>
<dbReference type="GO" id="GO:0030428">
    <property type="term" value="C:cell septum"/>
    <property type="evidence" value="ECO:0007669"/>
    <property type="project" value="TreeGrafter"/>
</dbReference>
<evidence type="ECO:0000256" key="2">
    <source>
        <dbReference type="ARBA" id="ARBA00015195"/>
    </source>
</evidence>
<evidence type="ECO:0000256" key="8">
    <source>
        <dbReference type="ARBA" id="ARBA00026068"/>
    </source>
</evidence>
<dbReference type="GO" id="GO:0000921">
    <property type="term" value="P:septin ring assembly"/>
    <property type="evidence" value="ECO:0007669"/>
    <property type="project" value="TreeGrafter"/>
</dbReference>
<comment type="subcellular location">
    <subcellularLocation>
        <location evidence="1">Cytoplasm</location>
    </subcellularLocation>
</comment>
<dbReference type="Pfam" id="PF05164">
    <property type="entry name" value="ZapA"/>
    <property type="match status" value="1"/>
</dbReference>
<evidence type="ECO:0000256" key="3">
    <source>
        <dbReference type="ARBA" id="ARBA00022490"/>
    </source>
</evidence>
<dbReference type="PANTHER" id="PTHR34981">
    <property type="entry name" value="CELL DIVISION PROTEIN ZAPA"/>
    <property type="match status" value="1"/>
</dbReference>
<comment type="subunit">
    <text evidence="8">Homodimer. Interacts with FtsZ.</text>
</comment>
<dbReference type="InterPro" id="IPR007838">
    <property type="entry name" value="Cell_div_ZapA-like"/>
</dbReference>
<organism evidence="10 11">
    <name type="scientific">Aureimonas phyllosphaerae</name>
    <dbReference type="NCBI Taxonomy" id="1166078"/>
    <lineage>
        <taxon>Bacteria</taxon>
        <taxon>Pseudomonadati</taxon>
        <taxon>Pseudomonadota</taxon>
        <taxon>Alphaproteobacteria</taxon>
        <taxon>Hyphomicrobiales</taxon>
        <taxon>Aurantimonadaceae</taxon>
        <taxon>Aureimonas</taxon>
    </lineage>
</organism>
<dbReference type="Proteomes" id="UP000531216">
    <property type="component" value="Unassembled WGS sequence"/>
</dbReference>
<evidence type="ECO:0000256" key="4">
    <source>
        <dbReference type="ARBA" id="ARBA00022618"/>
    </source>
</evidence>
<reference evidence="10 11" key="1">
    <citation type="submission" date="2020-08" db="EMBL/GenBank/DDBJ databases">
        <title>Genomic Encyclopedia of Type Strains, Phase IV (KMG-IV): sequencing the most valuable type-strain genomes for metagenomic binning, comparative biology and taxonomic classification.</title>
        <authorList>
            <person name="Goeker M."/>
        </authorList>
    </citation>
    <scope>NUCLEOTIDE SEQUENCE [LARGE SCALE GENOMIC DNA]</scope>
    <source>
        <strain evidence="10 11">DSM 25024</strain>
    </source>
</reference>
<gene>
    <name evidence="10" type="ORF">GGR05_000514</name>
</gene>
<dbReference type="GO" id="GO:0005829">
    <property type="term" value="C:cytosol"/>
    <property type="evidence" value="ECO:0007669"/>
    <property type="project" value="TreeGrafter"/>
</dbReference>
<accession>A0A7W6BLX3</accession>
<keyword evidence="3" id="KW-0963">Cytoplasm</keyword>
<keyword evidence="6" id="KW-0131">Cell cycle</keyword>
<keyword evidence="4 10" id="KW-0132">Cell division</keyword>
<dbReference type="OrthoDB" id="9797575at2"/>
<dbReference type="InterPro" id="IPR042233">
    <property type="entry name" value="Cell_div_ZapA_N"/>
</dbReference>
<dbReference type="GO" id="GO:0032153">
    <property type="term" value="C:cell division site"/>
    <property type="evidence" value="ECO:0007669"/>
    <property type="project" value="TreeGrafter"/>
</dbReference>
<dbReference type="GO" id="GO:0043093">
    <property type="term" value="P:FtsZ-dependent cytokinesis"/>
    <property type="evidence" value="ECO:0007669"/>
    <property type="project" value="TreeGrafter"/>
</dbReference>
<dbReference type="Gene3D" id="3.30.160.880">
    <property type="entry name" value="Cell division protein ZapA protomer, N-terminal domain"/>
    <property type="match status" value="1"/>
</dbReference>
<keyword evidence="11" id="KW-1185">Reference proteome</keyword>
<dbReference type="PANTHER" id="PTHR34981:SF1">
    <property type="entry name" value="CELL DIVISION PROTEIN ZAPA"/>
    <property type="match status" value="1"/>
</dbReference>
<evidence type="ECO:0000256" key="6">
    <source>
        <dbReference type="ARBA" id="ARBA00023306"/>
    </source>
</evidence>
<dbReference type="AlphaFoldDB" id="A0A7W6BLX3"/>
<evidence type="ECO:0000256" key="9">
    <source>
        <dbReference type="ARBA" id="ARBA00033158"/>
    </source>
</evidence>
<proteinExistence type="predicted"/>